<dbReference type="OrthoDB" id="840343at2"/>
<protein>
    <submittedName>
        <fullName evidence="1">Uncharacterized protein</fullName>
    </submittedName>
</protein>
<evidence type="ECO:0000313" key="1">
    <source>
        <dbReference type="EMBL" id="MRS61214.1"/>
    </source>
</evidence>
<dbReference type="EMBL" id="WJXZ01000004">
    <property type="protein sequence ID" value="MRS61214.1"/>
    <property type="molecule type" value="Genomic_DNA"/>
</dbReference>
<dbReference type="AlphaFoldDB" id="A0A7K0EHE8"/>
<evidence type="ECO:0000313" key="2">
    <source>
        <dbReference type="Proteomes" id="UP000441754"/>
    </source>
</evidence>
<keyword evidence="2" id="KW-1185">Reference proteome</keyword>
<sequence>MNYHSRPVQKVEGQGQFTKRPRLFDLSDEDLATTSEMDFEEGESQWNEIIPLRKDEVALDLWTFERDKAGDWVISGIYRTGVFLFLQSKLFAKRFRPDQSTTFLIQGEEIIKPVIDTLMRDEVKAYIDSRQFNVQVEYLSATYEGRLEIFNRQQHLTINPKNLESLATHTRPVLRDTETVCYIPYTNGIVKVTCETIAVLPYSFLEDRCVWQSQVLERDFDPVAKSEECHFAQFIRNVTNNEPDRLQAFRTAIGYLIHHYGNPAEGQAVLCYDEEITDARKPEGGTGKGLFANAIRQIRPIAVIDGKKFDQNDRFCFQEVSEDTAVVWIDDPVVNHPKPERRFTLERFFSLLTEGWSIEKKNQHTFRIPFKDGPKLLISSNVVMSNEGSSNIRRQFIIEFSNYYKSKIKRGNEKPIQTEHGCIFFSDDWDVDEWKRFDRYMIGCVLDYLRLGLQPYGLHSADQNRLRQTAGEEFFEWITTYKGTGLLANEVYNRDDVFRDYKAFAGITDNTTPTRGFTNNINQYAKSKGWKYTRGTDTRTVTFMLKS</sequence>
<dbReference type="RefSeq" id="WP_154174617.1">
    <property type="nucleotide sequence ID" value="NZ_WJXZ01000004.1"/>
</dbReference>
<organism evidence="1 2">
    <name type="scientific">Larkinella terrae</name>
    <dbReference type="NCBI Taxonomy" id="2025311"/>
    <lineage>
        <taxon>Bacteria</taxon>
        <taxon>Pseudomonadati</taxon>
        <taxon>Bacteroidota</taxon>
        <taxon>Cytophagia</taxon>
        <taxon>Cytophagales</taxon>
        <taxon>Spirosomataceae</taxon>
        <taxon>Larkinella</taxon>
    </lineage>
</organism>
<accession>A0A7K0EHE8</accession>
<dbReference type="InterPro" id="IPR027417">
    <property type="entry name" value="P-loop_NTPase"/>
</dbReference>
<dbReference type="Proteomes" id="UP000441754">
    <property type="component" value="Unassembled WGS sequence"/>
</dbReference>
<proteinExistence type="predicted"/>
<comment type="caution">
    <text evidence="1">The sequence shown here is derived from an EMBL/GenBank/DDBJ whole genome shotgun (WGS) entry which is preliminary data.</text>
</comment>
<dbReference type="Gene3D" id="3.40.50.300">
    <property type="entry name" value="P-loop containing nucleotide triphosphate hydrolases"/>
    <property type="match status" value="1"/>
</dbReference>
<gene>
    <name evidence="1" type="ORF">GJJ30_07915</name>
</gene>
<name>A0A7K0EHE8_9BACT</name>
<reference evidence="1 2" key="1">
    <citation type="journal article" date="2018" name="Antonie Van Leeuwenhoek">
        <title>Larkinella terrae sp. nov., isolated from soil on Jeju Island, South Korea.</title>
        <authorList>
            <person name="Ten L.N."/>
            <person name="Jeon J."/>
            <person name="Park S.J."/>
            <person name="Park S."/>
            <person name="Lee S.Y."/>
            <person name="Kim M.K."/>
            <person name="Jung H.Y."/>
        </authorList>
    </citation>
    <scope>NUCLEOTIDE SEQUENCE [LARGE SCALE GENOMIC DNA]</scope>
    <source>
        <strain evidence="1 2">KCTC 52001</strain>
    </source>
</reference>